<gene>
    <name evidence="6" type="ORF">DW026_11255</name>
    <name evidence="5" type="ORF">DW064_04230</name>
    <name evidence="4" type="ORF">F7D59_10125</name>
    <name evidence="3" type="ORF">F7D90_11205</name>
    <name evidence="2" type="ORF">ONT19_11830</name>
</gene>
<evidence type="ECO:0000313" key="7">
    <source>
        <dbReference type="Proteomes" id="UP000283672"/>
    </source>
</evidence>
<evidence type="ECO:0000313" key="6">
    <source>
        <dbReference type="EMBL" id="RHL35623.1"/>
    </source>
</evidence>
<comment type="caution">
    <text evidence="6">The sequence shown here is derived from an EMBL/GenBank/DDBJ whole genome shotgun (WGS) entry which is preliminary data.</text>
</comment>
<evidence type="ECO:0000313" key="8">
    <source>
        <dbReference type="Proteomes" id="UP000284562"/>
    </source>
</evidence>
<dbReference type="EMBL" id="QRNN01000010">
    <property type="protein sequence ID" value="RHK49421.1"/>
    <property type="molecule type" value="Genomic_DNA"/>
</dbReference>
<evidence type="ECO:0000313" key="2">
    <source>
        <dbReference type="EMBL" id="MCW4132260.1"/>
    </source>
</evidence>
<reference evidence="9" key="2">
    <citation type="submission" date="2019-09" db="EMBL/GenBank/DDBJ databases">
        <title>Distinct polysaccharide growth profiles of human intestinal Prevotella copri isolates.</title>
        <authorList>
            <person name="Fehlner-Peach H."/>
            <person name="Magnabosco C."/>
            <person name="Raghavan V."/>
            <person name="Scher J.U."/>
            <person name="Tett A."/>
            <person name="Cox L.M."/>
            <person name="Gottsegen C."/>
            <person name="Watters A."/>
            <person name="Wiltshire- Gordon J.D."/>
            <person name="Segata N."/>
            <person name="Bonneau R."/>
            <person name="Littman D.R."/>
        </authorList>
    </citation>
    <scope>NUCLEOTIDE SEQUENCE [LARGE SCALE GENOMIC DNA]</scope>
    <source>
        <strain evidence="9">iP54</strain>
    </source>
</reference>
<proteinExistence type="predicted"/>
<reference evidence="4" key="4">
    <citation type="submission" date="2022-12" db="EMBL/GenBank/DDBJ databases">
        <title>Distinct polysaccharide growth profiles of human intestinal Prevotella copri isolates.</title>
        <authorList>
            <person name="Fehlner-Peach H."/>
            <person name="Magnabosco C."/>
            <person name="Raghavan V."/>
            <person name="Scher J.U."/>
            <person name="Tett A."/>
            <person name="Cox L.M."/>
            <person name="Gottsegen C."/>
            <person name="Watters A."/>
            <person name="Wiltshire- Gordon J.D."/>
            <person name="Segata N."/>
            <person name="Bonneau R."/>
            <person name="Littman D.R."/>
        </authorList>
    </citation>
    <scope>NUCLEOTIDE SEQUENCE</scope>
    <source>
        <strain evidence="3">IAP146</strain>
        <strain evidence="10">iAP146</strain>
        <strain evidence="4">IP54</strain>
    </source>
</reference>
<organism evidence="6 7">
    <name type="scientific">Segatella copri</name>
    <dbReference type="NCBI Taxonomy" id="165179"/>
    <lineage>
        <taxon>Bacteria</taxon>
        <taxon>Pseudomonadati</taxon>
        <taxon>Bacteroidota</taxon>
        <taxon>Bacteroidia</taxon>
        <taxon>Bacteroidales</taxon>
        <taxon>Prevotellaceae</taxon>
        <taxon>Segatella</taxon>
    </lineage>
</organism>
<evidence type="ECO:0000313" key="10">
    <source>
        <dbReference type="Proteomes" id="UP000420707"/>
    </source>
</evidence>
<dbReference type="Proteomes" id="UP000284562">
    <property type="component" value="Unassembled WGS sequence"/>
</dbReference>
<name>A0AA92WL82_9BACT</name>
<feature type="signal peptide" evidence="1">
    <location>
        <begin position="1"/>
        <end position="19"/>
    </location>
</feature>
<evidence type="ECO:0000313" key="9">
    <source>
        <dbReference type="Proteomes" id="UP000420635"/>
    </source>
</evidence>
<evidence type="ECO:0000256" key="1">
    <source>
        <dbReference type="SAM" id="SignalP"/>
    </source>
</evidence>
<evidence type="ECO:0000313" key="5">
    <source>
        <dbReference type="EMBL" id="RHK49421.1"/>
    </source>
</evidence>
<dbReference type="EMBL" id="VZBQ01000117">
    <property type="protein sequence ID" value="MQN90194.1"/>
    <property type="molecule type" value="Genomic_DNA"/>
</dbReference>
<feature type="chain" id="PRO_5042788520" evidence="1">
    <location>
        <begin position="20"/>
        <end position="227"/>
    </location>
</feature>
<accession>A0AA92WL82</accession>
<dbReference type="EMBL" id="VZCR01000071">
    <property type="protein sequence ID" value="MQN32504.1"/>
    <property type="molecule type" value="Genomic_DNA"/>
</dbReference>
<dbReference type="EMBL" id="QROP01000032">
    <property type="protein sequence ID" value="RHL35623.1"/>
    <property type="molecule type" value="Genomic_DNA"/>
</dbReference>
<dbReference type="Proteomes" id="UP000283672">
    <property type="component" value="Unassembled WGS sequence"/>
</dbReference>
<dbReference type="AlphaFoldDB" id="A0AA92WL82"/>
<dbReference type="Proteomes" id="UP000420635">
    <property type="component" value="Unassembled WGS sequence"/>
</dbReference>
<dbReference type="Proteomes" id="UP001209417">
    <property type="component" value="Unassembled WGS sequence"/>
</dbReference>
<sequence>MKTVILAVLMILSATITHAQDNYSLTKEGNSYICKGSKPCKIDERTTFGSAALWAMEKSSNVVENTLKCDPQKLVLSVGCNIAENENSDKVYTFQLNIAVNKGKIEFLIKDVKCAPKGVLAVFKTMSFDKINLEKKPQYKEYIEKFSVLCNHFIQQTMHEILDSKVELSHWEAIVSGQVVKGMNPKEVILAKGKPLTITENSQRIMWSYDSGTIVMIENGIVSGVIN</sequence>
<evidence type="ECO:0000313" key="4">
    <source>
        <dbReference type="EMBL" id="MQN90194.1"/>
    </source>
</evidence>
<reference evidence="2" key="3">
    <citation type="submission" date="2022-11" db="EMBL/GenBank/DDBJ databases">
        <title>Genomic repertoires linked with pathogenic potency of arthritogenic Prevotella copri isolated from the gut of rheumatoid arthritis patients.</title>
        <authorList>
            <person name="Nii T."/>
            <person name="Maeda Y."/>
            <person name="Motooka D."/>
            <person name="Naito M."/>
            <person name="Matsumoto Y."/>
            <person name="Ogawa T."/>
            <person name="Oguro-Igashira E."/>
            <person name="Kishikawa T."/>
            <person name="Yamashita M."/>
            <person name="Koizumi S."/>
            <person name="Kurakawa T."/>
            <person name="Okumura R."/>
            <person name="Kayama H."/>
            <person name="Murakami M."/>
            <person name="Sakaguchi T."/>
            <person name="Das B."/>
            <person name="Nakamura S."/>
            <person name="Okada Y."/>
            <person name="Kumanogoh A."/>
            <person name="Takeda K."/>
        </authorList>
    </citation>
    <scope>NUCLEOTIDE SEQUENCE</scope>
    <source>
        <strain evidence="2">H019-1</strain>
    </source>
</reference>
<protein>
    <submittedName>
        <fullName evidence="6">Uncharacterized protein</fullName>
    </submittedName>
</protein>
<dbReference type="Proteomes" id="UP000420707">
    <property type="component" value="Unassembled WGS sequence"/>
</dbReference>
<evidence type="ECO:0000313" key="3">
    <source>
        <dbReference type="EMBL" id="MQN32504.1"/>
    </source>
</evidence>
<dbReference type="EMBL" id="JAPDVG010000001">
    <property type="protein sequence ID" value="MCW4132260.1"/>
    <property type="molecule type" value="Genomic_DNA"/>
</dbReference>
<dbReference type="RefSeq" id="WP_118416717.1">
    <property type="nucleotide sequence ID" value="NZ_JAPDUU010000001.1"/>
</dbReference>
<reference evidence="7 8" key="1">
    <citation type="submission" date="2018-08" db="EMBL/GenBank/DDBJ databases">
        <title>A genome reference for cultivated species of the human gut microbiota.</title>
        <authorList>
            <person name="Zou Y."/>
            <person name="Xue W."/>
            <person name="Luo G."/>
        </authorList>
    </citation>
    <scope>NUCLEOTIDE SEQUENCE [LARGE SCALE GENOMIC DNA]</scope>
    <source>
        <strain evidence="6 7">AF38-11</strain>
        <strain evidence="5 8">AF43-2</strain>
    </source>
</reference>
<keyword evidence="1" id="KW-0732">Signal</keyword>